<proteinExistence type="predicted"/>
<accession>A0A210QBN2</accession>
<evidence type="ECO:0000256" key="1">
    <source>
        <dbReference type="SAM" id="SignalP"/>
    </source>
</evidence>
<dbReference type="OrthoDB" id="6134084at2759"/>
<keyword evidence="3" id="KW-1185">Reference proteome</keyword>
<evidence type="ECO:0000313" key="2">
    <source>
        <dbReference type="EMBL" id="OWF46143.1"/>
    </source>
</evidence>
<gene>
    <name evidence="2" type="ORF">KP79_PYT10290</name>
</gene>
<dbReference type="EMBL" id="NEDP02004260">
    <property type="protein sequence ID" value="OWF46143.1"/>
    <property type="molecule type" value="Genomic_DNA"/>
</dbReference>
<reference evidence="2 3" key="1">
    <citation type="journal article" date="2017" name="Nat. Ecol. Evol.">
        <title>Scallop genome provides insights into evolution of bilaterian karyotype and development.</title>
        <authorList>
            <person name="Wang S."/>
            <person name="Zhang J."/>
            <person name="Jiao W."/>
            <person name="Li J."/>
            <person name="Xun X."/>
            <person name="Sun Y."/>
            <person name="Guo X."/>
            <person name="Huan P."/>
            <person name="Dong B."/>
            <person name="Zhang L."/>
            <person name="Hu X."/>
            <person name="Sun X."/>
            <person name="Wang J."/>
            <person name="Zhao C."/>
            <person name="Wang Y."/>
            <person name="Wang D."/>
            <person name="Huang X."/>
            <person name="Wang R."/>
            <person name="Lv J."/>
            <person name="Li Y."/>
            <person name="Zhang Z."/>
            <person name="Liu B."/>
            <person name="Lu W."/>
            <person name="Hui Y."/>
            <person name="Liang J."/>
            <person name="Zhou Z."/>
            <person name="Hou R."/>
            <person name="Li X."/>
            <person name="Liu Y."/>
            <person name="Li H."/>
            <person name="Ning X."/>
            <person name="Lin Y."/>
            <person name="Zhao L."/>
            <person name="Xing Q."/>
            <person name="Dou J."/>
            <person name="Li Y."/>
            <person name="Mao J."/>
            <person name="Guo H."/>
            <person name="Dou H."/>
            <person name="Li T."/>
            <person name="Mu C."/>
            <person name="Jiang W."/>
            <person name="Fu Q."/>
            <person name="Fu X."/>
            <person name="Miao Y."/>
            <person name="Liu J."/>
            <person name="Yu Q."/>
            <person name="Li R."/>
            <person name="Liao H."/>
            <person name="Li X."/>
            <person name="Kong Y."/>
            <person name="Jiang Z."/>
            <person name="Chourrout D."/>
            <person name="Li R."/>
            <person name="Bao Z."/>
        </authorList>
    </citation>
    <scope>NUCLEOTIDE SEQUENCE [LARGE SCALE GENOMIC DNA]</scope>
    <source>
        <strain evidence="2 3">PY_sf001</strain>
    </source>
</reference>
<protein>
    <submittedName>
        <fullName evidence="2">Uncharacterized protein</fullName>
    </submittedName>
</protein>
<dbReference type="Proteomes" id="UP000242188">
    <property type="component" value="Unassembled WGS sequence"/>
</dbReference>
<feature type="chain" id="PRO_5013324235" evidence="1">
    <location>
        <begin position="19"/>
        <end position="278"/>
    </location>
</feature>
<comment type="caution">
    <text evidence="2">The sequence shown here is derived from an EMBL/GenBank/DDBJ whole genome shotgun (WGS) entry which is preliminary data.</text>
</comment>
<organism evidence="2 3">
    <name type="scientific">Mizuhopecten yessoensis</name>
    <name type="common">Japanese scallop</name>
    <name type="synonym">Patinopecten yessoensis</name>
    <dbReference type="NCBI Taxonomy" id="6573"/>
    <lineage>
        <taxon>Eukaryota</taxon>
        <taxon>Metazoa</taxon>
        <taxon>Spiralia</taxon>
        <taxon>Lophotrochozoa</taxon>
        <taxon>Mollusca</taxon>
        <taxon>Bivalvia</taxon>
        <taxon>Autobranchia</taxon>
        <taxon>Pteriomorphia</taxon>
        <taxon>Pectinida</taxon>
        <taxon>Pectinoidea</taxon>
        <taxon>Pectinidae</taxon>
        <taxon>Mizuhopecten</taxon>
    </lineage>
</organism>
<sequence>MMYAVILLLSSWISLSAAILPGFIQNHIGKRPQQGSVFPMKSFLQREQVNQPSQGILGNIGLAPKPAITQPPPSGRQEKQVGDWFLVFRARAGNTRSVVFSYIHPFGTNEDNALPGCLSTSPSAKCNGNYRHSTIDKWRSIGVKRVKLELYKGTTPVAFIIFNGTNTQSTSWFDRKKILSSSWTDIKRRGATDLNFFGRKNDGVNRRLMINKATSSCKDDEGWLIVVEDNGECPYDKNAKYPIFLYSDGSRATLYEDYGKQAEVLAIYVDAENLNLEY</sequence>
<evidence type="ECO:0000313" key="3">
    <source>
        <dbReference type="Proteomes" id="UP000242188"/>
    </source>
</evidence>
<keyword evidence="1" id="KW-0732">Signal</keyword>
<dbReference type="AlphaFoldDB" id="A0A210QBN2"/>
<feature type="signal peptide" evidence="1">
    <location>
        <begin position="1"/>
        <end position="18"/>
    </location>
</feature>
<name>A0A210QBN2_MIZYE</name>